<dbReference type="OrthoDB" id="9765084at2"/>
<evidence type="ECO:0000313" key="2">
    <source>
        <dbReference type="Proteomes" id="UP000037507"/>
    </source>
</evidence>
<proteinExistence type="predicted"/>
<keyword evidence="1" id="KW-0808">Transferase</keyword>
<accession>A0A2T7UHL7</accession>
<keyword evidence="1" id="KW-0489">Methyltransferase</keyword>
<dbReference type="Pfam" id="PF13489">
    <property type="entry name" value="Methyltransf_23"/>
    <property type="match status" value="1"/>
</dbReference>
<dbReference type="InterPro" id="IPR029063">
    <property type="entry name" value="SAM-dependent_MTases_sf"/>
</dbReference>
<protein>
    <submittedName>
        <fullName evidence="1">SAM-dependent methyltransferase</fullName>
    </submittedName>
</protein>
<dbReference type="GO" id="GO:0032259">
    <property type="term" value="P:methylation"/>
    <property type="evidence" value="ECO:0007669"/>
    <property type="project" value="UniProtKB-KW"/>
</dbReference>
<name>A0A2T7UHL7_9BURK</name>
<dbReference type="EMBL" id="LFYT02000003">
    <property type="protein sequence ID" value="PVE44154.1"/>
    <property type="molecule type" value="Genomic_DNA"/>
</dbReference>
<dbReference type="GO" id="GO:0008168">
    <property type="term" value="F:methyltransferase activity"/>
    <property type="evidence" value="ECO:0007669"/>
    <property type="project" value="UniProtKB-KW"/>
</dbReference>
<evidence type="ECO:0000313" key="1">
    <source>
        <dbReference type="EMBL" id="PVE44154.1"/>
    </source>
</evidence>
<dbReference type="STRING" id="1293045.H663_18850"/>
<dbReference type="Gene3D" id="3.40.50.150">
    <property type="entry name" value="Vaccinia Virus protein VP39"/>
    <property type="match status" value="1"/>
</dbReference>
<dbReference type="Proteomes" id="UP000037507">
    <property type="component" value="Unassembled WGS sequence"/>
</dbReference>
<dbReference type="RefSeq" id="WP_053176259.1">
    <property type="nucleotide sequence ID" value="NZ_LFYT02000003.1"/>
</dbReference>
<reference evidence="1" key="1">
    <citation type="submission" date="2017-04" db="EMBL/GenBank/DDBJ databases">
        <title>Unexpected and diverse lifestyles within the genus Limnohabitans.</title>
        <authorList>
            <person name="Kasalicky V."/>
            <person name="Mehrshad M."/>
            <person name="Andrei S.-A."/>
            <person name="Salcher M."/>
            <person name="Kratochvilova H."/>
            <person name="Simek K."/>
            <person name="Ghai R."/>
        </authorList>
    </citation>
    <scope>NUCLEOTIDE SEQUENCE [LARGE SCALE GENOMIC DNA]</scope>
    <source>
        <strain evidence="1">II-D5</strain>
    </source>
</reference>
<organism evidence="1 2">
    <name type="scientific">Limnohabitans planktonicus II-D5</name>
    <dbReference type="NCBI Taxonomy" id="1293045"/>
    <lineage>
        <taxon>Bacteria</taxon>
        <taxon>Pseudomonadati</taxon>
        <taxon>Pseudomonadota</taxon>
        <taxon>Betaproteobacteria</taxon>
        <taxon>Burkholderiales</taxon>
        <taxon>Comamonadaceae</taxon>
        <taxon>Limnohabitans</taxon>
    </lineage>
</organism>
<comment type="caution">
    <text evidence="1">The sequence shown here is derived from an EMBL/GenBank/DDBJ whole genome shotgun (WGS) entry which is preliminary data.</text>
</comment>
<dbReference type="CDD" id="cd02440">
    <property type="entry name" value="AdoMet_MTases"/>
    <property type="match status" value="1"/>
</dbReference>
<dbReference type="SUPFAM" id="SSF53335">
    <property type="entry name" value="S-adenosyl-L-methionine-dependent methyltransferases"/>
    <property type="match status" value="1"/>
</dbReference>
<dbReference type="AlphaFoldDB" id="A0A2T7UHL7"/>
<keyword evidence="2" id="KW-1185">Reference proteome</keyword>
<gene>
    <name evidence="1" type="ORF">H663_004185</name>
</gene>
<sequence length="432" mass="48364">MRDPEGVIEFLGNQVVRRIHPEAAAKPFLQSKQAAALVDQGQLVPYAFTAPDTVESPRLPFVSYPFEWCDAQLYLAGQLSLDISREILAQGYELKDASAWNVIFQGNRPMFCDHLSFQPIATPQWWAFGQFVRHFLLPLAVSQQRGLKPHQSYSTYRDGIQPSVASDMLGLSRYLTRYWPLMLASKRDAQHAKPMPPKDGKPLHGSLYGFSQFLLNGGKPNQAGSHWADYTDTRHHYTDAASADKYQKVGEWLESTKPKWVVDLGCNTGEFTKLAAGTGADVIAIDLDHDSIQKLVLSQSKATHIHPLVSNLGDMVGGRGWCGDEFPSLMTRLHQQADMVMMLALTHHLAISEGVYLQKIAQMAAHITREFTIVEMLDESDPMVQHLCNQRKRNPQDFSVAAQMAAFGQYFSTVASYSIPNTLRTLCLLKKI</sequence>